<name>A0A378R6N1_9GAMM</name>
<evidence type="ECO:0000256" key="2">
    <source>
        <dbReference type="ARBA" id="ARBA00002610"/>
    </source>
</evidence>
<evidence type="ECO:0000256" key="14">
    <source>
        <dbReference type="ARBA" id="ARBA00032850"/>
    </source>
</evidence>
<dbReference type="Gene3D" id="2.30.42.10">
    <property type="match status" value="2"/>
</dbReference>
<dbReference type="InterPro" id="IPR036034">
    <property type="entry name" value="PDZ_sf"/>
</dbReference>
<feature type="active site" description="Charge relay system" evidence="15">
    <location>
        <position position="255"/>
    </location>
</feature>
<evidence type="ECO:0000256" key="15">
    <source>
        <dbReference type="PIRSR" id="PIRSR611782-1"/>
    </source>
</evidence>
<dbReference type="GO" id="GO:0004252">
    <property type="term" value="F:serine-type endopeptidase activity"/>
    <property type="evidence" value="ECO:0007669"/>
    <property type="project" value="InterPro"/>
</dbReference>
<dbReference type="SUPFAM" id="SSF50494">
    <property type="entry name" value="Trypsin-like serine proteases"/>
    <property type="match status" value="1"/>
</dbReference>
<dbReference type="PROSITE" id="PS50106">
    <property type="entry name" value="PDZ"/>
    <property type="match status" value="2"/>
</dbReference>
<dbReference type="CDD" id="cd10839">
    <property type="entry name" value="cpPDZ1_DegP-like"/>
    <property type="match status" value="1"/>
</dbReference>
<comment type="function">
    <text evidence="2">Might be efficient in the degradation of transiently denatured and unfolded proteins which accumulate in the periplasm following stress conditions.</text>
</comment>
<feature type="compositionally biased region" description="Polar residues" evidence="17">
    <location>
        <begin position="1"/>
        <end position="18"/>
    </location>
</feature>
<dbReference type="RefSeq" id="WP_078275958.1">
    <property type="nucleotide sequence ID" value="NZ_MUXU01000020.1"/>
</dbReference>
<evidence type="ECO:0000256" key="11">
    <source>
        <dbReference type="ARBA" id="ARBA00022801"/>
    </source>
</evidence>
<dbReference type="OrthoDB" id="9758917at2"/>
<dbReference type="PANTHER" id="PTHR22939">
    <property type="entry name" value="SERINE PROTEASE FAMILY S1C HTRA-RELATED"/>
    <property type="match status" value="1"/>
</dbReference>
<organism evidence="19 20">
    <name type="scientific">Moraxella caviae</name>
    <dbReference type="NCBI Taxonomy" id="34060"/>
    <lineage>
        <taxon>Bacteria</taxon>
        <taxon>Pseudomonadati</taxon>
        <taxon>Pseudomonadota</taxon>
        <taxon>Gammaproteobacteria</taxon>
        <taxon>Moraxellales</taxon>
        <taxon>Moraxellaceae</taxon>
        <taxon>Moraxella</taxon>
    </lineage>
</organism>
<evidence type="ECO:0000256" key="8">
    <source>
        <dbReference type="ARBA" id="ARBA00022729"/>
    </source>
</evidence>
<gene>
    <name evidence="19" type="primary">mucD_1</name>
    <name evidence="19" type="ORF">NCTC10293_00734</name>
</gene>
<evidence type="ECO:0000313" key="20">
    <source>
        <dbReference type="Proteomes" id="UP000255279"/>
    </source>
</evidence>
<sequence>MTQYTATHSKTNNPNHTSAAELDKSLPKRFAKRLGASLLSANLLSANLLGAGVLSGALGVSLGAGALFATQAHAAQAMDFSDLVAQVSPGVVRISIVKSVSEEEMARAQAVEMLRQYLGDRANLPDATPALEHAYGTGFFITKDGYILTNHHVIDGADRITVTLSDRTELDAVLVGSDEPSDIAVLKVAGENFPALTLNTADDVRVGEPVLAIGSPFGFDYSASAGIVSAKSRNVTREAAVPFIQSDVALNPGNSGGPLFNKNGDVVAVNSLIFSRTGGHMGLSFSIPIDAAMHIYEQIKAHGKVIRAYMGITVQDVDRNLAEVYGLDKPQGALLTRIAADSPAAKAGLKTGDVVLSFNGKPISMAADLLNLLNRAQPEDVFNMTVWRAGQSMNVQGGFTEAPRDVSAEQNQGDGVRLGLRMRELSASEQRTLASMGAAGGVLVTSVDPMGLAARAGIAAGDVLLGLNNHPTTNAQNVAAIIKTLPKQGVVPVQLIRQGTPAIIGLRIE</sequence>
<keyword evidence="10" id="KW-0574">Periplasm</keyword>
<feature type="domain" description="PDZ" evidence="18">
    <location>
        <begin position="405"/>
        <end position="483"/>
    </location>
</feature>
<evidence type="ECO:0000259" key="18">
    <source>
        <dbReference type="PROSITE" id="PS50106"/>
    </source>
</evidence>
<keyword evidence="7 19" id="KW-0645">Protease</keyword>
<dbReference type="InterPro" id="IPR001478">
    <property type="entry name" value="PDZ"/>
</dbReference>
<dbReference type="EC" id="3.4.21.107" evidence="5"/>
<evidence type="ECO:0000256" key="10">
    <source>
        <dbReference type="ARBA" id="ARBA00022764"/>
    </source>
</evidence>
<evidence type="ECO:0000256" key="4">
    <source>
        <dbReference type="ARBA" id="ARBA00010541"/>
    </source>
</evidence>
<dbReference type="Pfam" id="PF17820">
    <property type="entry name" value="PDZ_6"/>
    <property type="match status" value="1"/>
</dbReference>
<dbReference type="EMBL" id="UGQE01000001">
    <property type="protein sequence ID" value="STZ10399.1"/>
    <property type="molecule type" value="Genomic_DNA"/>
</dbReference>
<protein>
    <recommendedName>
        <fullName evidence="6">Probable periplasmic serine endoprotease DegP-like</fullName>
        <ecNumber evidence="5">3.4.21.107</ecNumber>
    </recommendedName>
    <alternativeName>
        <fullName evidence="14">Protease Do</fullName>
    </alternativeName>
</protein>
<feature type="domain" description="PDZ" evidence="18">
    <location>
        <begin position="294"/>
        <end position="364"/>
    </location>
</feature>
<dbReference type="Pfam" id="PF13365">
    <property type="entry name" value="Trypsin_2"/>
    <property type="match status" value="1"/>
</dbReference>
<evidence type="ECO:0000256" key="7">
    <source>
        <dbReference type="ARBA" id="ARBA00022670"/>
    </source>
</evidence>
<evidence type="ECO:0000256" key="9">
    <source>
        <dbReference type="ARBA" id="ARBA00022737"/>
    </source>
</evidence>
<feature type="binding site" evidence="16">
    <location>
        <position position="152"/>
    </location>
    <ligand>
        <name>substrate</name>
    </ligand>
</feature>
<keyword evidence="13" id="KW-0346">Stress response</keyword>
<dbReference type="NCBIfam" id="TIGR02037">
    <property type="entry name" value="degP_htrA_DO"/>
    <property type="match status" value="1"/>
</dbReference>
<dbReference type="SMART" id="SM00228">
    <property type="entry name" value="PDZ"/>
    <property type="match status" value="2"/>
</dbReference>
<dbReference type="GO" id="GO:0042597">
    <property type="term" value="C:periplasmic space"/>
    <property type="evidence" value="ECO:0007669"/>
    <property type="project" value="UniProtKB-SubCell"/>
</dbReference>
<proteinExistence type="inferred from homology"/>
<feature type="active site" description="Charge relay system" evidence="15">
    <location>
        <position position="152"/>
    </location>
</feature>
<feature type="region of interest" description="Disordered" evidence="17">
    <location>
        <begin position="1"/>
        <end position="20"/>
    </location>
</feature>
<feature type="binding site" evidence="16">
    <location>
        <position position="182"/>
    </location>
    <ligand>
        <name>substrate</name>
    </ligand>
</feature>
<keyword evidence="11 19" id="KW-0378">Hydrolase</keyword>
<accession>A0A378R6N1</accession>
<dbReference type="SUPFAM" id="SSF50156">
    <property type="entry name" value="PDZ domain-like"/>
    <property type="match status" value="2"/>
</dbReference>
<dbReference type="InterPro" id="IPR001940">
    <property type="entry name" value="Peptidase_S1C"/>
</dbReference>
<keyword evidence="8" id="KW-0732">Signal</keyword>
<evidence type="ECO:0000313" key="19">
    <source>
        <dbReference type="EMBL" id="STZ10399.1"/>
    </source>
</evidence>
<comment type="catalytic activity">
    <reaction evidence="1">
        <text>Acts on substrates that are at least partially unfolded. The cleavage site P1 residue is normally between a pair of hydrophobic residues, such as Val-|-Val.</text>
        <dbReference type="EC" id="3.4.21.107"/>
    </reaction>
</comment>
<keyword evidence="9" id="KW-0677">Repeat</keyword>
<comment type="subcellular location">
    <subcellularLocation>
        <location evidence="3">Periplasm</location>
    </subcellularLocation>
</comment>
<dbReference type="Gene3D" id="2.40.10.120">
    <property type="match status" value="1"/>
</dbReference>
<dbReference type="Pfam" id="PF13180">
    <property type="entry name" value="PDZ_2"/>
    <property type="match status" value="1"/>
</dbReference>
<evidence type="ECO:0000256" key="6">
    <source>
        <dbReference type="ARBA" id="ARBA00013958"/>
    </source>
</evidence>
<dbReference type="PANTHER" id="PTHR22939:SF130">
    <property type="entry name" value="PERIPLASMIC SERINE ENDOPROTEASE DEGP-LIKE-RELATED"/>
    <property type="match status" value="1"/>
</dbReference>
<dbReference type="InterPro" id="IPR041489">
    <property type="entry name" value="PDZ_6"/>
</dbReference>
<dbReference type="AlphaFoldDB" id="A0A378R6N1"/>
<feature type="binding site" evidence="16">
    <location>
        <begin position="253"/>
        <end position="255"/>
    </location>
    <ligand>
        <name>substrate</name>
    </ligand>
</feature>
<keyword evidence="12" id="KW-0720">Serine protease</keyword>
<dbReference type="InterPro" id="IPR009003">
    <property type="entry name" value="Peptidase_S1_PA"/>
</dbReference>
<dbReference type="InterPro" id="IPR011782">
    <property type="entry name" value="Pept_S1C_Do"/>
</dbReference>
<evidence type="ECO:0000256" key="5">
    <source>
        <dbReference type="ARBA" id="ARBA00013035"/>
    </source>
</evidence>
<evidence type="ECO:0000256" key="16">
    <source>
        <dbReference type="PIRSR" id="PIRSR611782-2"/>
    </source>
</evidence>
<dbReference type="Proteomes" id="UP000255279">
    <property type="component" value="Unassembled WGS sequence"/>
</dbReference>
<feature type="active site" description="Charge relay system" evidence="15">
    <location>
        <position position="182"/>
    </location>
</feature>
<dbReference type="PRINTS" id="PR00834">
    <property type="entry name" value="PROTEASES2C"/>
</dbReference>
<evidence type="ECO:0000256" key="12">
    <source>
        <dbReference type="ARBA" id="ARBA00022825"/>
    </source>
</evidence>
<dbReference type="GO" id="GO:0006508">
    <property type="term" value="P:proteolysis"/>
    <property type="evidence" value="ECO:0007669"/>
    <property type="project" value="UniProtKB-KW"/>
</dbReference>
<evidence type="ECO:0000256" key="13">
    <source>
        <dbReference type="ARBA" id="ARBA00023016"/>
    </source>
</evidence>
<reference evidence="19 20" key="1">
    <citation type="submission" date="2018-06" db="EMBL/GenBank/DDBJ databases">
        <authorList>
            <consortium name="Pathogen Informatics"/>
            <person name="Doyle S."/>
        </authorList>
    </citation>
    <scope>NUCLEOTIDE SEQUENCE [LARGE SCALE GENOMIC DNA]</scope>
    <source>
        <strain evidence="19 20">NCTC10293</strain>
    </source>
</reference>
<comment type="similarity">
    <text evidence="4">Belongs to the peptidase S1C family.</text>
</comment>
<evidence type="ECO:0000256" key="3">
    <source>
        <dbReference type="ARBA" id="ARBA00004418"/>
    </source>
</evidence>
<evidence type="ECO:0000256" key="17">
    <source>
        <dbReference type="SAM" id="MobiDB-lite"/>
    </source>
</evidence>
<evidence type="ECO:0000256" key="1">
    <source>
        <dbReference type="ARBA" id="ARBA00001772"/>
    </source>
</evidence>